<gene>
    <name evidence="2" type="ORF">BDV28DRAFT_2891</name>
</gene>
<dbReference type="Proteomes" id="UP000327118">
    <property type="component" value="Unassembled WGS sequence"/>
</dbReference>
<dbReference type="EMBL" id="ML739042">
    <property type="protein sequence ID" value="KAE8356151.1"/>
    <property type="molecule type" value="Genomic_DNA"/>
</dbReference>
<keyword evidence="3" id="KW-1185">Reference proteome</keyword>
<evidence type="ECO:0000313" key="2">
    <source>
        <dbReference type="EMBL" id="KAE8356151.1"/>
    </source>
</evidence>
<evidence type="ECO:0000256" key="1">
    <source>
        <dbReference type="SAM" id="SignalP"/>
    </source>
</evidence>
<proteinExistence type="predicted"/>
<accession>A0A5N6ZEQ8</accession>
<dbReference type="AlphaFoldDB" id="A0A5N6ZEQ8"/>
<organism evidence="2 3">
    <name type="scientific">Aspergillus coremiiformis</name>
    <dbReference type="NCBI Taxonomy" id="138285"/>
    <lineage>
        <taxon>Eukaryota</taxon>
        <taxon>Fungi</taxon>
        <taxon>Dikarya</taxon>
        <taxon>Ascomycota</taxon>
        <taxon>Pezizomycotina</taxon>
        <taxon>Eurotiomycetes</taxon>
        <taxon>Eurotiomycetidae</taxon>
        <taxon>Eurotiales</taxon>
        <taxon>Aspergillaceae</taxon>
        <taxon>Aspergillus</taxon>
        <taxon>Aspergillus subgen. Circumdati</taxon>
    </lineage>
</organism>
<evidence type="ECO:0000313" key="3">
    <source>
        <dbReference type="Proteomes" id="UP000327118"/>
    </source>
</evidence>
<reference evidence="3" key="1">
    <citation type="submission" date="2019-04" db="EMBL/GenBank/DDBJ databases">
        <title>Friends and foes A comparative genomics studyof 23 Aspergillus species from section Flavi.</title>
        <authorList>
            <consortium name="DOE Joint Genome Institute"/>
            <person name="Kjaerbolling I."/>
            <person name="Vesth T."/>
            <person name="Frisvad J.C."/>
            <person name="Nybo J.L."/>
            <person name="Theobald S."/>
            <person name="Kildgaard S."/>
            <person name="Isbrandt T."/>
            <person name="Kuo A."/>
            <person name="Sato A."/>
            <person name="Lyhne E.K."/>
            <person name="Kogle M.E."/>
            <person name="Wiebenga A."/>
            <person name="Kun R.S."/>
            <person name="Lubbers R.J."/>
            <person name="Makela M.R."/>
            <person name="Barry K."/>
            <person name="Chovatia M."/>
            <person name="Clum A."/>
            <person name="Daum C."/>
            <person name="Haridas S."/>
            <person name="He G."/>
            <person name="LaButti K."/>
            <person name="Lipzen A."/>
            <person name="Mondo S."/>
            <person name="Riley R."/>
            <person name="Salamov A."/>
            <person name="Simmons B.A."/>
            <person name="Magnuson J.K."/>
            <person name="Henrissat B."/>
            <person name="Mortensen U.H."/>
            <person name="Larsen T.O."/>
            <person name="Devries R.P."/>
            <person name="Grigoriev I.V."/>
            <person name="Machida M."/>
            <person name="Baker S.E."/>
            <person name="Andersen M.R."/>
        </authorList>
    </citation>
    <scope>NUCLEOTIDE SEQUENCE [LARGE SCALE GENOMIC DNA]</scope>
    <source>
        <strain evidence="3">CBS 553.77</strain>
    </source>
</reference>
<feature type="signal peptide" evidence="1">
    <location>
        <begin position="1"/>
        <end position="24"/>
    </location>
</feature>
<protein>
    <submittedName>
        <fullName evidence="2">Uncharacterized protein</fullName>
    </submittedName>
</protein>
<name>A0A5N6ZEQ8_9EURO</name>
<sequence>MGCSVVGHTRILCFLYVCMYLIRSEPAVDQLSMKISKGNGRYRIGSIHALCRDIKGLIEKTKSKTHSSTEYGVYFYQIIREYTKRG</sequence>
<keyword evidence="1" id="KW-0732">Signal</keyword>
<feature type="chain" id="PRO_5024872651" evidence="1">
    <location>
        <begin position="25"/>
        <end position="86"/>
    </location>
</feature>